<dbReference type="GO" id="GO:0016787">
    <property type="term" value="F:hydrolase activity"/>
    <property type="evidence" value="ECO:0007669"/>
    <property type="project" value="UniProtKB-KW"/>
</dbReference>
<proteinExistence type="predicted"/>
<dbReference type="PANTHER" id="PTHR33607">
    <property type="entry name" value="ENDONUCLEASE-1"/>
    <property type="match status" value="1"/>
</dbReference>
<dbReference type="Proteomes" id="UP001642409">
    <property type="component" value="Unassembled WGS sequence"/>
</dbReference>
<reference evidence="3" key="1">
    <citation type="submission" date="2023-06" db="EMBL/GenBank/DDBJ databases">
        <authorList>
            <person name="Kurt Z."/>
        </authorList>
    </citation>
    <scope>NUCLEOTIDE SEQUENCE</scope>
</reference>
<sequence>MIFGLILTELYPGKFGQELRDLLNIYTAEGHKTLGYQRARQEMYGYIYNSPDDQAVYCVYTGSRMPCTYDSMDSACNVDLNCEHTVPQSFFSKKDPMVSDIHHLRATWSKANSGRSNYAFKQLPENGIDTYFGNNFKTTSKKPVDPENWSALDQGKFMPRQQQMGDTARAVAYFYTRYPTQAGSVTGVFNSVDTMIEWDQKFEPSAEQYQQYLRAVEVQGNRNPFQEERGLVARAYCKLTILHQQFTLDDRIGSNRILLIVYFYGCHNKVNYNQNYTYQQSSFYFLILREQVIIARCFHYCLLDFIIQLQSGSRLDTITPSLFTLQINYFVHHSPKSIYQNNSFKTTFNQDLLY</sequence>
<evidence type="ECO:0000313" key="3">
    <source>
        <dbReference type="EMBL" id="CAI9956368.1"/>
    </source>
</evidence>
<dbReference type="EMBL" id="CAXDID020000170">
    <property type="protein sequence ID" value="CAL6046971.1"/>
    <property type="molecule type" value="Genomic_DNA"/>
</dbReference>
<evidence type="ECO:0000313" key="5">
    <source>
        <dbReference type="Proteomes" id="UP001642409"/>
    </source>
</evidence>
<dbReference type="InterPro" id="IPR044925">
    <property type="entry name" value="His-Me_finger_sf"/>
</dbReference>
<name>A0AA86V489_9EUKA</name>
<keyword evidence="5" id="KW-1185">Reference proteome</keyword>
<evidence type="ECO:0000256" key="2">
    <source>
        <dbReference type="ARBA" id="ARBA00022801"/>
    </source>
</evidence>
<dbReference type="PANTHER" id="PTHR33607:SF2">
    <property type="entry name" value="ENDONUCLEASE-1"/>
    <property type="match status" value="1"/>
</dbReference>
<dbReference type="SUPFAM" id="SSF54060">
    <property type="entry name" value="His-Me finger endonucleases"/>
    <property type="match status" value="1"/>
</dbReference>
<dbReference type="InterPro" id="IPR007346">
    <property type="entry name" value="Endonuclease-I"/>
</dbReference>
<comment type="caution">
    <text evidence="3">The sequence shown here is derived from an EMBL/GenBank/DDBJ whole genome shotgun (WGS) entry which is preliminary data.</text>
</comment>
<evidence type="ECO:0000313" key="4">
    <source>
        <dbReference type="EMBL" id="CAL6046971.1"/>
    </source>
</evidence>
<protein>
    <submittedName>
        <fullName evidence="3">Extracellular nuclease</fullName>
    </submittedName>
    <submittedName>
        <fullName evidence="4">Extracellular_nuclease</fullName>
    </submittedName>
</protein>
<organism evidence="3">
    <name type="scientific">Hexamita inflata</name>
    <dbReference type="NCBI Taxonomy" id="28002"/>
    <lineage>
        <taxon>Eukaryota</taxon>
        <taxon>Metamonada</taxon>
        <taxon>Diplomonadida</taxon>
        <taxon>Hexamitidae</taxon>
        <taxon>Hexamitinae</taxon>
        <taxon>Hexamita</taxon>
    </lineage>
</organism>
<dbReference type="AlphaFoldDB" id="A0AA86V489"/>
<dbReference type="Pfam" id="PF04231">
    <property type="entry name" value="Endonuclease_1"/>
    <property type="match status" value="1"/>
</dbReference>
<evidence type="ECO:0000256" key="1">
    <source>
        <dbReference type="ARBA" id="ARBA00022722"/>
    </source>
</evidence>
<reference evidence="4 5" key="2">
    <citation type="submission" date="2024-07" db="EMBL/GenBank/DDBJ databases">
        <authorList>
            <person name="Akdeniz Z."/>
        </authorList>
    </citation>
    <scope>NUCLEOTIDE SEQUENCE [LARGE SCALE GENOMIC DNA]</scope>
</reference>
<accession>A0AA86V489</accession>
<keyword evidence="2" id="KW-0378">Hydrolase</keyword>
<dbReference type="GO" id="GO:0004518">
    <property type="term" value="F:nuclease activity"/>
    <property type="evidence" value="ECO:0007669"/>
    <property type="project" value="UniProtKB-KW"/>
</dbReference>
<keyword evidence="1" id="KW-0540">Nuclease</keyword>
<dbReference type="EMBL" id="CATOUU010000873">
    <property type="protein sequence ID" value="CAI9956368.1"/>
    <property type="molecule type" value="Genomic_DNA"/>
</dbReference>
<gene>
    <name evidence="4" type="ORF">HINF_LOCUS41981</name>
    <name evidence="3" type="ORF">HINF_LOCUS44013</name>
</gene>